<dbReference type="AlphaFoldDB" id="H5XD57"/>
<accession>H5XD57</accession>
<dbReference type="STRING" id="882082.SaccyDRAFT_4681"/>
<dbReference type="Proteomes" id="UP000002791">
    <property type="component" value="Chromosome"/>
</dbReference>
<name>H5XD57_9PSEU</name>
<keyword evidence="3" id="KW-1185">Reference proteome</keyword>
<dbReference type="OrthoDB" id="3556316at2"/>
<reference evidence="2 3" key="1">
    <citation type="submission" date="2011-11" db="EMBL/GenBank/DDBJ databases">
        <title>The Noncontiguous Finished sequence of Saccharomonospora cyanea NA-134.</title>
        <authorList>
            <consortium name="US DOE Joint Genome Institute"/>
            <person name="Lucas S."/>
            <person name="Han J."/>
            <person name="Lapidus A."/>
            <person name="Cheng J.-F."/>
            <person name="Goodwin L."/>
            <person name="Pitluck S."/>
            <person name="Peters L."/>
            <person name="Ovchinnikova G."/>
            <person name="Lu M."/>
            <person name="Detter J.C."/>
            <person name="Han C."/>
            <person name="Tapia R."/>
            <person name="Land M."/>
            <person name="Hauser L."/>
            <person name="Kyrpides N."/>
            <person name="Ivanova N."/>
            <person name="Pagani I."/>
            <person name="Brambilla E.-M."/>
            <person name="Klenk H.-P."/>
            <person name="Woyke T."/>
        </authorList>
    </citation>
    <scope>NUCLEOTIDE SEQUENCE [LARGE SCALE GENOMIC DNA]</scope>
    <source>
        <strain evidence="2 3">NA-134</strain>
    </source>
</reference>
<evidence type="ECO:0000313" key="3">
    <source>
        <dbReference type="Proteomes" id="UP000002791"/>
    </source>
</evidence>
<dbReference type="RefSeq" id="WP_005459798.1">
    <property type="nucleotide sequence ID" value="NZ_CM001440.1"/>
</dbReference>
<dbReference type="HOGENOM" id="CLU_141649_0_0_11"/>
<feature type="compositionally biased region" description="Gly residues" evidence="1">
    <location>
        <begin position="27"/>
        <end position="40"/>
    </location>
</feature>
<evidence type="ECO:0000256" key="1">
    <source>
        <dbReference type="SAM" id="MobiDB-lite"/>
    </source>
</evidence>
<dbReference type="eggNOG" id="ENOG5031PSZ">
    <property type="taxonomic scope" value="Bacteria"/>
</dbReference>
<feature type="region of interest" description="Disordered" evidence="1">
    <location>
        <begin position="20"/>
        <end position="41"/>
    </location>
</feature>
<gene>
    <name evidence="2" type="ORF">SaccyDRAFT_4681</name>
</gene>
<sequence>MTAAEGWLSDVTFWVDGVPSGGAAPAPGGGSGSVPTGGQGFSLSTEEARRMLDSFKRIYNDLVGMEAESRQLLEMRAAAEDPASLHFHESAVGGIGRGAFFHGHEHLQKEITFFAELVARLEKALGLIADSDEDAKQQIGAAGGSVARENRGFLE</sequence>
<protein>
    <submittedName>
        <fullName evidence="2">Uncharacterized protein</fullName>
    </submittedName>
</protein>
<evidence type="ECO:0000313" key="2">
    <source>
        <dbReference type="EMBL" id="EHR63488.1"/>
    </source>
</evidence>
<proteinExistence type="predicted"/>
<organism evidence="2 3">
    <name type="scientific">Saccharomonospora cyanea NA-134</name>
    <dbReference type="NCBI Taxonomy" id="882082"/>
    <lineage>
        <taxon>Bacteria</taxon>
        <taxon>Bacillati</taxon>
        <taxon>Actinomycetota</taxon>
        <taxon>Actinomycetes</taxon>
        <taxon>Pseudonocardiales</taxon>
        <taxon>Pseudonocardiaceae</taxon>
        <taxon>Saccharomonospora</taxon>
    </lineage>
</organism>
<dbReference type="EMBL" id="CM001440">
    <property type="protein sequence ID" value="EHR63488.1"/>
    <property type="molecule type" value="Genomic_DNA"/>
</dbReference>